<sequence length="91" mass="10443">MTNDGRIGAAAAWIMAQVETGRPIYQERVARHVRQELGEDLTYRNGNGNWALDKRINAAFKTLSGDRVVWERGSQCWRLRRPTDKPGRMQS</sequence>
<protein>
    <submittedName>
        <fullName evidence="1">Uncharacterized protein</fullName>
    </submittedName>
</protein>
<dbReference type="Proteomes" id="UP000469949">
    <property type="component" value="Unassembled WGS sequence"/>
</dbReference>
<accession>A0A833MZN4</accession>
<dbReference type="AlphaFoldDB" id="A0A833MZN4"/>
<reference evidence="1 2" key="1">
    <citation type="submission" date="2019-10" db="EMBL/GenBank/DDBJ databases">
        <title>Draft Genome Sequence of the Caffeine Degrading Methylotroph Methylorubrum populi PINKEL.</title>
        <authorList>
            <person name="Dawson S.C."/>
            <person name="Zhang X."/>
            <person name="Wright M.E."/>
            <person name="Sharma G."/>
            <person name="Langner J.T."/>
            <person name="Ditty J.L."/>
            <person name="Subuyuj G.A."/>
        </authorList>
    </citation>
    <scope>NUCLEOTIDE SEQUENCE [LARGE SCALE GENOMIC DNA]</scope>
    <source>
        <strain evidence="1 2">Pinkel</strain>
    </source>
</reference>
<evidence type="ECO:0000313" key="1">
    <source>
        <dbReference type="EMBL" id="KAB7783928.1"/>
    </source>
</evidence>
<organism evidence="1 2">
    <name type="scientific">Methylorubrum populi</name>
    <dbReference type="NCBI Taxonomy" id="223967"/>
    <lineage>
        <taxon>Bacteria</taxon>
        <taxon>Pseudomonadati</taxon>
        <taxon>Pseudomonadota</taxon>
        <taxon>Alphaproteobacteria</taxon>
        <taxon>Hyphomicrobiales</taxon>
        <taxon>Methylobacteriaceae</taxon>
        <taxon>Methylorubrum</taxon>
    </lineage>
</organism>
<dbReference type="Pfam" id="PF22266">
    <property type="entry name" value="DUF6953"/>
    <property type="match status" value="1"/>
</dbReference>
<dbReference type="RefSeq" id="WP_152277990.1">
    <property type="nucleotide sequence ID" value="NZ_WEKV01000014.1"/>
</dbReference>
<evidence type="ECO:0000313" key="2">
    <source>
        <dbReference type="Proteomes" id="UP000469949"/>
    </source>
</evidence>
<dbReference type="EMBL" id="WEKV01000014">
    <property type="protein sequence ID" value="KAB7783928.1"/>
    <property type="molecule type" value="Genomic_DNA"/>
</dbReference>
<dbReference type="InterPro" id="IPR054228">
    <property type="entry name" value="DUF6953"/>
</dbReference>
<comment type="caution">
    <text evidence="1">The sequence shown here is derived from an EMBL/GenBank/DDBJ whole genome shotgun (WGS) entry which is preliminary data.</text>
</comment>
<proteinExistence type="predicted"/>
<name>A0A833MZN4_9HYPH</name>
<gene>
    <name evidence="1" type="ORF">F8B43_3851</name>
</gene>